<dbReference type="GO" id="GO:0003735">
    <property type="term" value="F:structural constituent of ribosome"/>
    <property type="evidence" value="ECO:0007669"/>
    <property type="project" value="InterPro"/>
</dbReference>
<evidence type="ECO:0000313" key="10">
    <source>
        <dbReference type="EMBL" id="GMM44133.1"/>
    </source>
</evidence>
<comment type="caution">
    <text evidence="10">The sequence shown here is derived from an EMBL/GenBank/DDBJ whole genome shotgun (WGS) entry which is preliminary data.</text>
</comment>
<evidence type="ECO:0000256" key="4">
    <source>
        <dbReference type="ARBA" id="ARBA00022980"/>
    </source>
</evidence>
<dbReference type="PANTHER" id="PTHR15893">
    <property type="entry name" value="RIBOSOMAL PROTEIN L27"/>
    <property type="match status" value="1"/>
</dbReference>
<dbReference type="AlphaFoldDB" id="A0AAV5QXY6"/>
<comment type="subcellular location">
    <subcellularLocation>
        <location evidence="1">Mitochondrion</location>
    </subcellularLocation>
</comment>
<evidence type="ECO:0000256" key="7">
    <source>
        <dbReference type="ARBA" id="ARBA00035267"/>
    </source>
</evidence>
<gene>
    <name evidence="10" type="ORF">DAPK24_007080</name>
</gene>
<dbReference type="PANTHER" id="PTHR15893:SF0">
    <property type="entry name" value="LARGE RIBOSOMAL SUBUNIT PROTEIN BL27M"/>
    <property type="match status" value="1"/>
</dbReference>
<protein>
    <recommendedName>
        <fullName evidence="7">Large ribosomal subunit protein bL27m</fullName>
    </recommendedName>
    <alternativeName>
        <fullName evidence="8">54S ribosomal protein L2, mitochondrial</fullName>
    </alternativeName>
</protein>
<evidence type="ECO:0000259" key="9">
    <source>
        <dbReference type="Pfam" id="PF18471"/>
    </source>
</evidence>
<sequence length="372" mass="42965">MLLPDSITTTKNSLVSFIKCQIRFAHKKVVSSKTHMQDSPGKRLGAKKYENHQVKIGQILYRQRGTKWYPGINVGIGKDHTLFALQPGFVKYYLDPFHPKRKFIGIALNKDDKLPYPHFEPTKRRLGRDVLDGKKAEFEANYLPRNVQILQPKINEELNKRIEKRNGKLLKFKDEIKKNFPNLSSSLTEEQLDLAANRLLSIDGYLRGGKSIDDARFSTTYYYIYDLKLSNKRNEISIDELNTKSSNYKEFASKIDSEIMFAPDFSLTKNLTFDELSSLKTKSFAELEKLIPDITKPINKKTKEHALSIINSVAFSLKEQIKLKRRFLKPTLPETNETIGNAKDKKVIAIQKMNIETRQVETIYRTKNAFLP</sequence>
<keyword evidence="11" id="KW-1185">Reference proteome</keyword>
<keyword evidence="5" id="KW-0496">Mitochondrion</keyword>
<evidence type="ECO:0000256" key="2">
    <source>
        <dbReference type="ARBA" id="ARBA00010797"/>
    </source>
</evidence>
<evidence type="ECO:0000313" key="11">
    <source>
        <dbReference type="Proteomes" id="UP001378960"/>
    </source>
</evidence>
<dbReference type="FunFam" id="2.40.50.100:FF:000042">
    <property type="entry name" value="50S ribosomal protein L27"/>
    <property type="match status" value="1"/>
</dbReference>
<name>A0AAV5QXY6_PICKL</name>
<evidence type="ECO:0000256" key="8">
    <source>
        <dbReference type="ARBA" id="ARBA00035465"/>
    </source>
</evidence>
<accession>A0AAV5QXY6</accession>
<dbReference type="InterPro" id="IPR001684">
    <property type="entry name" value="Ribosomal_bL27"/>
</dbReference>
<dbReference type="GO" id="GO:0005762">
    <property type="term" value="C:mitochondrial large ribosomal subunit"/>
    <property type="evidence" value="ECO:0007669"/>
    <property type="project" value="TreeGrafter"/>
</dbReference>
<dbReference type="NCBIfam" id="TIGR00062">
    <property type="entry name" value="L27"/>
    <property type="match status" value="1"/>
</dbReference>
<comment type="similarity">
    <text evidence="2">Belongs to the bacterial ribosomal protein bL27 family.</text>
</comment>
<dbReference type="Proteomes" id="UP001378960">
    <property type="component" value="Unassembled WGS sequence"/>
</dbReference>
<keyword evidence="6" id="KW-0687">Ribonucleoprotein</keyword>
<dbReference type="PRINTS" id="PR00063">
    <property type="entry name" value="RIBOSOMALL27"/>
</dbReference>
<dbReference type="Pfam" id="PF18471">
    <property type="entry name" value="Ribosomal_L27_C"/>
    <property type="match status" value="1"/>
</dbReference>
<dbReference type="SUPFAM" id="SSF110324">
    <property type="entry name" value="Ribosomal L27 protein-like"/>
    <property type="match status" value="1"/>
</dbReference>
<evidence type="ECO:0000256" key="6">
    <source>
        <dbReference type="ARBA" id="ARBA00023274"/>
    </source>
</evidence>
<proteinExistence type="inferred from homology"/>
<evidence type="ECO:0000256" key="5">
    <source>
        <dbReference type="ARBA" id="ARBA00023128"/>
    </source>
</evidence>
<dbReference type="InterPro" id="IPR041244">
    <property type="entry name" value="Ribosomal_bL27m_C"/>
</dbReference>
<dbReference type="InterPro" id="IPR018261">
    <property type="entry name" value="Ribosomal_bL27_CS"/>
</dbReference>
<dbReference type="Gene3D" id="2.40.50.100">
    <property type="match status" value="1"/>
</dbReference>
<organism evidence="10 11">
    <name type="scientific">Pichia kluyveri</name>
    <name type="common">Yeast</name>
    <dbReference type="NCBI Taxonomy" id="36015"/>
    <lineage>
        <taxon>Eukaryota</taxon>
        <taxon>Fungi</taxon>
        <taxon>Dikarya</taxon>
        <taxon>Ascomycota</taxon>
        <taxon>Saccharomycotina</taxon>
        <taxon>Pichiomycetes</taxon>
        <taxon>Pichiales</taxon>
        <taxon>Pichiaceae</taxon>
        <taxon>Pichia</taxon>
    </lineage>
</organism>
<dbReference type="Pfam" id="PF01016">
    <property type="entry name" value="Ribosomal_L27"/>
    <property type="match status" value="1"/>
</dbReference>
<evidence type="ECO:0000256" key="1">
    <source>
        <dbReference type="ARBA" id="ARBA00004173"/>
    </source>
</evidence>
<dbReference type="GO" id="GO:0006412">
    <property type="term" value="P:translation"/>
    <property type="evidence" value="ECO:0007669"/>
    <property type="project" value="InterPro"/>
</dbReference>
<feature type="domain" description="Large ribosomal subunit protein bL27m C-terminal" evidence="9">
    <location>
        <begin position="132"/>
        <end position="371"/>
    </location>
</feature>
<keyword evidence="4 10" id="KW-0689">Ribosomal protein</keyword>
<keyword evidence="3" id="KW-0809">Transit peptide</keyword>
<dbReference type="PROSITE" id="PS00831">
    <property type="entry name" value="RIBOSOMAL_L27"/>
    <property type="match status" value="1"/>
</dbReference>
<evidence type="ECO:0000256" key="3">
    <source>
        <dbReference type="ARBA" id="ARBA00022946"/>
    </source>
</evidence>
<reference evidence="10 11" key="1">
    <citation type="journal article" date="2023" name="Elife">
        <title>Identification of key yeast species and microbe-microbe interactions impacting larval growth of Drosophila in the wild.</title>
        <authorList>
            <person name="Mure A."/>
            <person name="Sugiura Y."/>
            <person name="Maeda R."/>
            <person name="Honda K."/>
            <person name="Sakurai N."/>
            <person name="Takahashi Y."/>
            <person name="Watada M."/>
            <person name="Katoh T."/>
            <person name="Gotoh A."/>
            <person name="Gotoh Y."/>
            <person name="Taniguchi I."/>
            <person name="Nakamura K."/>
            <person name="Hayashi T."/>
            <person name="Katayama T."/>
            <person name="Uemura T."/>
            <person name="Hattori Y."/>
        </authorList>
    </citation>
    <scope>NUCLEOTIDE SEQUENCE [LARGE SCALE GENOMIC DNA]</scope>
    <source>
        <strain evidence="10 11">PK-24</strain>
    </source>
</reference>
<dbReference type="EMBL" id="BTGB01000001">
    <property type="protein sequence ID" value="GMM44133.1"/>
    <property type="molecule type" value="Genomic_DNA"/>
</dbReference>